<feature type="region of interest" description="Disordered" evidence="2">
    <location>
        <begin position="34"/>
        <end position="63"/>
    </location>
</feature>
<dbReference type="RefSeq" id="WP_303735760.1">
    <property type="nucleotide sequence ID" value="NZ_SUTE01000001.1"/>
</dbReference>
<keyword evidence="3" id="KW-0812">Transmembrane</keyword>
<reference evidence="4" key="1">
    <citation type="submission" date="2019-04" db="EMBL/GenBank/DDBJ databases">
        <title>Evolution of Biomass-Degrading Anaerobic Consortia Revealed by Metagenomics.</title>
        <authorList>
            <person name="Peng X."/>
        </authorList>
    </citation>
    <scope>NUCLEOTIDE SEQUENCE</scope>
    <source>
        <strain evidence="4">SIG12</strain>
    </source>
</reference>
<feature type="transmembrane region" description="Helical" evidence="3">
    <location>
        <begin position="323"/>
        <end position="342"/>
    </location>
</feature>
<sequence>MNKKLVTLIIVVLISFCFLSIVVADNISQTHNDSIVPDKSDDIQPSDKNVTPEKNQSDNKTKGNYILAKGSGDDIKFSDGFRGFRLDYSKPAATSGDEFKRASASVASNANTLEEIIVGCYELGLSGHVGEMVAEYIQTGGYDDDIDEILEASHQKVSNHVSVKINDKTRASFNFEVLQSVSGNESDYFAYTVSYSKINNNTTNETNNLTNITNITGNFTNMTDLFDNETFLDDLFEFLLYLADLLYDAWEHIIDTIVMDMLMIINAIEELVKFYEQVMAEIQALMDAIDQLVKMLEDLWKEIDGFLKLVAILLNALQQLFDLIQYVLNLIMQLISAIIALIQQLLALLYSLINFIIDLINQLISLIQAILDFLKAVGNALVKVIENAVIIIVAFLAIAIGTFVYNRRK</sequence>
<evidence type="ECO:0000256" key="1">
    <source>
        <dbReference type="SAM" id="Coils"/>
    </source>
</evidence>
<gene>
    <name evidence="4" type="ORF">E7Z73_00040</name>
</gene>
<feature type="coiled-coil region" evidence="1">
    <location>
        <begin position="265"/>
        <end position="295"/>
    </location>
</feature>
<evidence type="ECO:0008006" key="6">
    <source>
        <dbReference type="Google" id="ProtNLM"/>
    </source>
</evidence>
<name>A0A8T3V7U7_9EURY</name>
<accession>A0A8T3V7U7</accession>
<dbReference type="EMBL" id="SUTE01000001">
    <property type="protein sequence ID" value="MBE6504118.1"/>
    <property type="molecule type" value="Genomic_DNA"/>
</dbReference>
<evidence type="ECO:0000313" key="4">
    <source>
        <dbReference type="EMBL" id="MBE6504118.1"/>
    </source>
</evidence>
<feature type="transmembrane region" description="Helical" evidence="3">
    <location>
        <begin position="383"/>
        <end position="405"/>
    </location>
</feature>
<feature type="transmembrane region" description="Helical" evidence="3">
    <location>
        <begin position="349"/>
        <end position="371"/>
    </location>
</feature>
<keyword evidence="3" id="KW-0472">Membrane</keyword>
<evidence type="ECO:0000313" key="5">
    <source>
        <dbReference type="Proteomes" id="UP000762703"/>
    </source>
</evidence>
<keyword evidence="3" id="KW-1133">Transmembrane helix</keyword>
<proteinExistence type="predicted"/>
<evidence type="ECO:0000256" key="3">
    <source>
        <dbReference type="SAM" id="Phobius"/>
    </source>
</evidence>
<protein>
    <recommendedName>
        <fullName evidence="6">Phage-related protein</fullName>
    </recommendedName>
</protein>
<dbReference type="AlphaFoldDB" id="A0A8T3V7U7"/>
<keyword evidence="1" id="KW-0175">Coiled coil</keyword>
<evidence type="ECO:0000256" key="2">
    <source>
        <dbReference type="SAM" id="MobiDB-lite"/>
    </source>
</evidence>
<organism evidence="4 5">
    <name type="scientific">Methanobrevibacter millerae</name>
    <dbReference type="NCBI Taxonomy" id="230361"/>
    <lineage>
        <taxon>Archaea</taxon>
        <taxon>Methanobacteriati</taxon>
        <taxon>Methanobacteriota</taxon>
        <taxon>Methanomada group</taxon>
        <taxon>Methanobacteria</taxon>
        <taxon>Methanobacteriales</taxon>
        <taxon>Methanobacteriaceae</taxon>
        <taxon>Methanobrevibacter</taxon>
    </lineage>
</organism>
<dbReference type="Proteomes" id="UP000762703">
    <property type="component" value="Unassembled WGS sequence"/>
</dbReference>
<comment type="caution">
    <text evidence="4">The sequence shown here is derived from an EMBL/GenBank/DDBJ whole genome shotgun (WGS) entry which is preliminary data.</text>
</comment>